<dbReference type="InterPro" id="IPR036942">
    <property type="entry name" value="Beta-barrel_TonB_sf"/>
</dbReference>
<dbReference type="SUPFAM" id="SSF56935">
    <property type="entry name" value="Porins"/>
    <property type="match status" value="1"/>
</dbReference>
<dbReference type="Gene3D" id="2.60.40.1120">
    <property type="entry name" value="Carboxypeptidase-like, regulatory domain"/>
    <property type="match status" value="1"/>
</dbReference>
<evidence type="ECO:0000256" key="9">
    <source>
        <dbReference type="ARBA" id="ARBA00023237"/>
    </source>
</evidence>
<dbReference type="InterPro" id="IPR000531">
    <property type="entry name" value="Beta-barrel_TonB"/>
</dbReference>
<name>A0ABV9LB34_9FLAO</name>
<dbReference type="Pfam" id="PF13715">
    <property type="entry name" value="CarbopepD_reg_2"/>
    <property type="match status" value="1"/>
</dbReference>
<organism evidence="15 16">
    <name type="scientific">Dokdonia genika</name>
    <dbReference type="NCBI Taxonomy" id="308113"/>
    <lineage>
        <taxon>Bacteria</taxon>
        <taxon>Pseudomonadati</taxon>
        <taxon>Bacteroidota</taxon>
        <taxon>Flavobacteriia</taxon>
        <taxon>Flavobacteriales</taxon>
        <taxon>Flavobacteriaceae</taxon>
        <taxon>Dokdonia</taxon>
    </lineage>
</organism>
<keyword evidence="2 10" id="KW-0813">Transport</keyword>
<feature type="domain" description="TonB-dependent receptor-like beta-barrel" evidence="13">
    <location>
        <begin position="366"/>
        <end position="767"/>
    </location>
</feature>
<dbReference type="PANTHER" id="PTHR30069">
    <property type="entry name" value="TONB-DEPENDENT OUTER MEMBRANE RECEPTOR"/>
    <property type="match status" value="1"/>
</dbReference>
<keyword evidence="6 11" id="KW-0798">TonB box</keyword>
<keyword evidence="9 10" id="KW-0998">Cell outer membrane</keyword>
<evidence type="ECO:0000256" key="1">
    <source>
        <dbReference type="ARBA" id="ARBA00004571"/>
    </source>
</evidence>
<dbReference type="PANTHER" id="PTHR30069:SF29">
    <property type="entry name" value="HEMOGLOBIN AND HEMOGLOBIN-HAPTOGLOBIN-BINDING PROTEIN 1-RELATED"/>
    <property type="match status" value="1"/>
</dbReference>
<dbReference type="SUPFAM" id="SSF49464">
    <property type="entry name" value="Carboxypeptidase regulatory domain-like"/>
    <property type="match status" value="1"/>
</dbReference>
<comment type="subcellular location">
    <subcellularLocation>
        <location evidence="1 10">Cell outer membrane</location>
        <topology evidence="1 10">Multi-pass membrane protein</topology>
    </subcellularLocation>
</comment>
<protein>
    <submittedName>
        <fullName evidence="15">TonB-dependent receptor</fullName>
    </submittedName>
</protein>
<accession>A0ABV9LB34</accession>
<evidence type="ECO:0000259" key="14">
    <source>
        <dbReference type="Pfam" id="PF07715"/>
    </source>
</evidence>
<comment type="similarity">
    <text evidence="10 11">Belongs to the TonB-dependent receptor family.</text>
</comment>
<reference evidence="16" key="1">
    <citation type="journal article" date="2019" name="Int. J. Syst. Evol. Microbiol.">
        <title>The Global Catalogue of Microorganisms (GCM) 10K type strain sequencing project: providing services to taxonomists for standard genome sequencing and annotation.</title>
        <authorList>
            <consortium name="The Broad Institute Genomics Platform"/>
            <consortium name="The Broad Institute Genome Sequencing Center for Infectious Disease"/>
            <person name="Wu L."/>
            <person name="Ma J."/>
        </authorList>
    </citation>
    <scope>NUCLEOTIDE SEQUENCE [LARGE SCALE GENOMIC DNA]</scope>
    <source>
        <strain evidence="16">CGMCC 4.7427</strain>
    </source>
</reference>
<evidence type="ECO:0000256" key="3">
    <source>
        <dbReference type="ARBA" id="ARBA00022452"/>
    </source>
</evidence>
<dbReference type="Gene3D" id="2.170.130.10">
    <property type="entry name" value="TonB-dependent receptor, plug domain"/>
    <property type="match status" value="1"/>
</dbReference>
<dbReference type="RefSeq" id="WP_380034088.1">
    <property type="nucleotide sequence ID" value="NZ_JBHSHB010000016.1"/>
</dbReference>
<proteinExistence type="inferred from homology"/>
<evidence type="ECO:0000256" key="8">
    <source>
        <dbReference type="ARBA" id="ARBA00023170"/>
    </source>
</evidence>
<evidence type="ECO:0000313" key="15">
    <source>
        <dbReference type="EMBL" id="MFC4690785.1"/>
    </source>
</evidence>
<dbReference type="InterPro" id="IPR012910">
    <property type="entry name" value="Plug_dom"/>
</dbReference>
<keyword evidence="3 10" id="KW-1134">Transmembrane beta strand</keyword>
<sequence>MKFYLWLSIALLSITATAQECSYTLSGYIIDLHDNEVLQEATIIIVGSERSVTTDAQGKYVITDLCEDQYTLQVSHPACETQLVKVTVSGNTTRTINMEHHLESLGDVEIVAHAHKSKSRTATESVVDHNLLENNSAASLGDALKNLSGVTSLNTGNSVVKPVIQGLHSSRVVLITEGTRLQDQEWGVEHAPNIDVNAAGEVTVIKGAAGLQYGGDAIGGTIIIEPEQVPVKDTLFGRTIITGATNGRGGSLTTSLIKSYNNGWYGGINGTLKRFGDFEAPDYVLSNTALYERDLSVRIGVNKYRYGVEASYSIFDKESGILRSSHVGNAADLSVAINSQEPFVVEPFTYDINAPRQDVKHQIAKLKSFYRFDNFGKLSAQVDYQRNNRLEFDIRRDSDDLRPSIDLQLETIGGKIDFDYTADNTITAKVGVSGRYQDHFPDPVTGVRRLIPDYQGYDFGIYALGSKDFGKWTIEAGARYDYNRINAEKFYITSLWEAREYDVNFAQFVVEEFENQIFVKPEFEYHNFSATAGASYEVNDATTVSLNYALASRSPNVSELFSDGLHQSAARLELGDLSFNQEVANKISLNFTRSTDTWSFTIAPFANFIEDFILIEPTGVQQTLRGSFPVWEYRQTQARLLGFDIDNNVQVTDRFEFSNQFSLVKGKDVTFDNALINVPSASTRNSVTYTMPSVNNLKLSLESNYVFRQNEFPDTNFDVFLPETNTTEIVDISTPPDAYHLLNFRSSIDFAINDKSNLNVGLMVNNLFDTSYREYLNRQRYFADDLGRNVLLQLKINY</sequence>
<evidence type="ECO:0000256" key="4">
    <source>
        <dbReference type="ARBA" id="ARBA00022692"/>
    </source>
</evidence>
<dbReference type="Proteomes" id="UP001595878">
    <property type="component" value="Unassembled WGS sequence"/>
</dbReference>
<dbReference type="InterPro" id="IPR008969">
    <property type="entry name" value="CarboxyPept-like_regulatory"/>
</dbReference>
<evidence type="ECO:0000256" key="5">
    <source>
        <dbReference type="ARBA" id="ARBA00022729"/>
    </source>
</evidence>
<keyword evidence="8 15" id="KW-0675">Receptor</keyword>
<evidence type="ECO:0000259" key="13">
    <source>
        <dbReference type="Pfam" id="PF00593"/>
    </source>
</evidence>
<dbReference type="InterPro" id="IPR037066">
    <property type="entry name" value="Plug_dom_sf"/>
</dbReference>
<feature type="chain" id="PRO_5045298520" evidence="12">
    <location>
        <begin position="19"/>
        <end position="798"/>
    </location>
</feature>
<evidence type="ECO:0000256" key="7">
    <source>
        <dbReference type="ARBA" id="ARBA00023136"/>
    </source>
</evidence>
<dbReference type="Pfam" id="PF00593">
    <property type="entry name" value="TonB_dep_Rec_b-barrel"/>
    <property type="match status" value="1"/>
</dbReference>
<dbReference type="EMBL" id="JBHSHB010000016">
    <property type="protein sequence ID" value="MFC4690785.1"/>
    <property type="molecule type" value="Genomic_DNA"/>
</dbReference>
<evidence type="ECO:0000256" key="6">
    <source>
        <dbReference type="ARBA" id="ARBA00023077"/>
    </source>
</evidence>
<gene>
    <name evidence="15" type="ORF">ACFO5T_10135</name>
</gene>
<comment type="caution">
    <text evidence="15">The sequence shown here is derived from an EMBL/GenBank/DDBJ whole genome shotgun (WGS) entry which is preliminary data.</text>
</comment>
<dbReference type="PROSITE" id="PS52016">
    <property type="entry name" value="TONB_DEPENDENT_REC_3"/>
    <property type="match status" value="1"/>
</dbReference>
<evidence type="ECO:0000313" key="16">
    <source>
        <dbReference type="Proteomes" id="UP001595878"/>
    </source>
</evidence>
<evidence type="ECO:0000256" key="2">
    <source>
        <dbReference type="ARBA" id="ARBA00022448"/>
    </source>
</evidence>
<evidence type="ECO:0000256" key="10">
    <source>
        <dbReference type="PROSITE-ProRule" id="PRU01360"/>
    </source>
</evidence>
<evidence type="ECO:0000256" key="12">
    <source>
        <dbReference type="SAM" id="SignalP"/>
    </source>
</evidence>
<dbReference type="Gene3D" id="2.40.170.20">
    <property type="entry name" value="TonB-dependent receptor, beta-barrel domain"/>
    <property type="match status" value="1"/>
</dbReference>
<keyword evidence="7 10" id="KW-0472">Membrane</keyword>
<keyword evidence="4 10" id="KW-0812">Transmembrane</keyword>
<feature type="signal peptide" evidence="12">
    <location>
        <begin position="1"/>
        <end position="18"/>
    </location>
</feature>
<dbReference type="InterPro" id="IPR039426">
    <property type="entry name" value="TonB-dep_rcpt-like"/>
</dbReference>
<dbReference type="Pfam" id="PF07715">
    <property type="entry name" value="Plug"/>
    <property type="match status" value="1"/>
</dbReference>
<keyword evidence="5 12" id="KW-0732">Signal</keyword>
<evidence type="ECO:0000256" key="11">
    <source>
        <dbReference type="RuleBase" id="RU003357"/>
    </source>
</evidence>
<feature type="domain" description="TonB-dependent receptor plug" evidence="14">
    <location>
        <begin position="120"/>
        <end position="221"/>
    </location>
</feature>
<keyword evidence="16" id="KW-1185">Reference proteome</keyword>